<keyword evidence="3" id="KW-1185">Reference proteome</keyword>
<sequence>MSTLSTPVEAELNIPSDVVKKVYTVPDNVSMANFLLVGGAGGEVSDRSVRPGMGAAVRLWLPVKPGEILTAYLGGQASAHWAGHGFTEGGRGGDQPQPKGES</sequence>
<dbReference type="EMBL" id="JAGSOG010000526">
    <property type="protein sequence ID" value="MBR7839648.1"/>
    <property type="molecule type" value="Genomic_DNA"/>
</dbReference>
<protein>
    <submittedName>
        <fullName evidence="2">Uncharacterized protein</fullName>
    </submittedName>
</protein>
<gene>
    <name evidence="2" type="ORF">KDL01_40730</name>
</gene>
<feature type="region of interest" description="Disordered" evidence="1">
    <location>
        <begin position="83"/>
        <end position="102"/>
    </location>
</feature>
<name>A0A941EYA9_9ACTN</name>
<reference evidence="2" key="1">
    <citation type="submission" date="2021-04" db="EMBL/GenBank/DDBJ databases">
        <title>Genome based classification of Actinospica acidithermotolerans sp. nov., an actinobacterium isolated from an Indonesian hot spring.</title>
        <authorList>
            <person name="Kusuma A.B."/>
            <person name="Putra K.E."/>
            <person name="Nafisah S."/>
            <person name="Loh J."/>
            <person name="Nouioui I."/>
            <person name="Goodfellow M."/>
        </authorList>
    </citation>
    <scope>NUCLEOTIDE SEQUENCE</scope>
    <source>
        <strain evidence="2">CSCA 57</strain>
    </source>
</reference>
<evidence type="ECO:0000313" key="3">
    <source>
        <dbReference type="Proteomes" id="UP000675781"/>
    </source>
</evidence>
<comment type="caution">
    <text evidence="2">The sequence shown here is derived from an EMBL/GenBank/DDBJ whole genome shotgun (WGS) entry which is preliminary data.</text>
</comment>
<evidence type="ECO:0000313" key="2">
    <source>
        <dbReference type="EMBL" id="MBR7839648.1"/>
    </source>
</evidence>
<dbReference type="AlphaFoldDB" id="A0A941EYA9"/>
<feature type="non-terminal residue" evidence="2">
    <location>
        <position position="102"/>
    </location>
</feature>
<dbReference type="Proteomes" id="UP000675781">
    <property type="component" value="Unassembled WGS sequence"/>
</dbReference>
<proteinExistence type="predicted"/>
<accession>A0A941EYA9</accession>
<organism evidence="2 3">
    <name type="scientific">Actinospica durhamensis</name>
    <dbReference type="NCBI Taxonomy" id="1508375"/>
    <lineage>
        <taxon>Bacteria</taxon>
        <taxon>Bacillati</taxon>
        <taxon>Actinomycetota</taxon>
        <taxon>Actinomycetes</taxon>
        <taxon>Catenulisporales</taxon>
        <taxon>Actinospicaceae</taxon>
        <taxon>Actinospica</taxon>
    </lineage>
</organism>
<evidence type="ECO:0000256" key="1">
    <source>
        <dbReference type="SAM" id="MobiDB-lite"/>
    </source>
</evidence>